<evidence type="ECO:0000313" key="8">
    <source>
        <dbReference type="Proteomes" id="UP000285324"/>
    </source>
</evidence>
<dbReference type="Proteomes" id="UP000285324">
    <property type="component" value="Unassembled WGS sequence"/>
</dbReference>
<evidence type="ECO:0000256" key="2">
    <source>
        <dbReference type="ARBA" id="ARBA00022723"/>
    </source>
</evidence>
<dbReference type="Gene3D" id="2.60.120.10">
    <property type="entry name" value="Jelly Rolls"/>
    <property type="match status" value="1"/>
</dbReference>
<dbReference type="AlphaFoldDB" id="A0A424W850"/>
<evidence type="ECO:0000256" key="6">
    <source>
        <dbReference type="PIRSR" id="PIRSR610300-51"/>
    </source>
</evidence>
<dbReference type="RefSeq" id="WP_118933687.1">
    <property type="nucleotide sequence ID" value="NZ_CP061008.1"/>
</dbReference>
<proteinExistence type="inferred from homology"/>
<dbReference type="SUPFAM" id="SSF51182">
    <property type="entry name" value="RmlC-like cupins"/>
    <property type="match status" value="1"/>
</dbReference>
<name>A0A424W850_ALCXX</name>
<dbReference type="InterPro" id="IPR014710">
    <property type="entry name" value="RmlC-like_jellyroll"/>
</dbReference>
<dbReference type="GO" id="GO:0008198">
    <property type="term" value="F:ferrous iron binding"/>
    <property type="evidence" value="ECO:0007669"/>
    <property type="project" value="TreeGrafter"/>
</dbReference>
<comment type="caution">
    <text evidence="7">The sequence shown here is derived from an EMBL/GenBank/DDBJ whole genome shotgun (WGS) entry which is preliminary data.</text>
</comment>
<evidence type="ECO:0000256" key="5">
    <source>
        <dbReference type="ARBA" id="ARBA00023004"/>
    </source>
</evidence>
<dbReference type="InterPro" id="IPR010300">
    <property type="entry name" value="CDO_1"/>
</dbReference>
<keyword evidence="4" id="KW-0560">Oxidoreductase</keyword>
<keyword evidence="2 6" id="KW-0479">Metal-binding</keyword>
<dbReference type="InterPro" id="IPR011051">
    <property type="entry name" value="RmlC_Cupin_sf"/>
</dbReference>
<feature type="binding site" evidence="6">
    <location>
        <position position="90"/>
    </location>
    <ligand>
        <name>Fe cation</name>
        <dbReference type="ChEBI" id="CHEBI:24875"/>
        <note>catalytic</note>
    </ligand>
</feature>
<evidence type="ECO:0000256" key="4">
    <source>
        <dbReference type="ARBA" id="ARBA00023002"/>
    </source>
</evidence>
<reference evidence="7 8" key="1">
    <citation type="submission" date="2018-08" db="EMBL/GenBank/DDBJ databases">
        <title>Achromobacter xylosoxidans Genome sequencing and assembly.</title>
        <authorList>
            <person name="Wang R."/>
            <person name="Rensing C."/>
            <person name="Li Y."/>
        </authorList>
    </citation>
    <scope>NUCLEOTIDE SEQUENCE [LARGE SCALE GENOMIC DNA]</scope>
    <source>
        <strain evidence="7 8">GD003A</strain>
    </source>
</reference>
<accession>A0A424W850</accession>
<feature type="binding site" evidence="6">
    <location>
        <position position="141"/>
    </location>
    <ligand>
        <name>Fe cation</name>
        <dbReference type="ChEBI" id="CHEBI:24875"/>
        <note>catalytic</note>
    </ligand>
</feature>
<dbReference type="GO" id="GO:0016702">
    <property type="term" value="F:oxidoreductase activity, acting on single donors with incorporation of molecular oxygen, incorporation of two atoms of oxygen"/>
    <property type="evidence" value="ECO:0007669"/>
    <property type="project" value="InterPro"/>
</dbReference>
<dbReference type="CDD" id="cd10548">
    <property type="entry name" value="cupin_CDO"/>
    <property type="match status" value="1"/>
</dbReference>
<organism evidence="7 8">
    <name type="scientific">Alcaligenes xylosoxydans xylosoxydans</name>
    <name type="common">Achromobacter xylosoxidans</name>
    <dbReference type="NCBI Taxonomy" id="85698"/>
    <lineage>
        <taxon>Bacteria</taxon>
        <taxon>Pseudomonadati</taxon>
        <taxon>Pseudomonadota</taxon>
        <taxon>Betaproteobacteria</taxon>
        <taxon>Burkholderiales</taxon>
        <taxon>Alcaligenaceae</taxon>
        <taxon>Achromobacter</taxon>
    </lineage>
</organism>
<evidence type="ECO:0000256" key="1">
    <source>
        <dbReference type="ARBA" id="ARBA00006622"/>
    </source>
</evidence>
<feature type="binding site" evidence="6">
    <location>
        <position position="88"/>
    </location>
    <ligand>
        <name>Fe cation</name>
        <dbReference type="ChEBI" id="CHEBI:24875"/>
        <note>catalytic</note>
    </ligand>
</feature>
<sequence>MPESQGGLDRLRRFIAAATRLATPTGLAQTPELQAAFTDLVRHDDWLPEACTAPHPQYYQQYLLHCDPLERFSLVSFVWGPGQFTPVHDHEVWGYVGMLRGAEVNQRYVRGEDGSVTPAGAPTTLQPGDVERLSPAEGDIHRVSNAHADRVSISVHLYGGNIGAVSRHVYDPATGQAKPFVSGYSSPSLPNLWDRSEAVRAAIAGGAR</sequence>
<gene>
    <name evidence="7" type="ORF">DY367_22955</name>
</gene>
<protein>
    <submittedName>
        <fullName evidence="7">Cysteine dioxygenase</fullName>
    </submittedName>
</protein>
<dbReference type="EMBL" id="QVXO01000042">
    <property type="protein sequence ID" value="RPJ89387.1"/>
    <property type="molecule type" value="Genomic_DNA"/>
</dbReference>
<comment type="similarity">
    <text evidence="1">Belongs to the cysteine dioxygenase family.</text>
</comment>
<keyword evidence="5 6" id="KW-0408">Iron</keyword>
<dbReference type="OrthoDB" id="9789585at2"/>
<dbReference type="PANTHER" id="PTHR12918">
    <property type="entry name" value="CYSTEINE DIOXYGENASE"/>
    <property type="match status" value="1"/>
</dbReference>
<evidence type="ECO:0000256" key="3">
    <source>
        <dbReference type="ARBA" id="ARBA00022964"/>
    </source>
</evidence>
<evidence type="ECO:0000313" key="7">
    <source>
        <dbReference type="EMBL" id="RPJ89387.1"/>
    </source>
</evidence>
<keyword evidence="3 7" id="KW-0223">Dioxygenase</keyword>
<dbReference type="PANTHER" id="PTHR12918:SF1">
    <property type="entry name" value="CYSTEINE DIOXYGENASE TYPE 1"/>
    <property type="match status" value="1"/>
</dbReference>